<evidence type="ECO:0000313" key="2">
    <source>
        <dbReference type="EMBL" id="KAJ1145756.1"/>
    </source>
</evidence>
<evidence type="ECO:0000256" key="1">
    <source>
        <dbReference type="SAM" id="MobiDB-lite"/>
    </source>
</evidence>
<sequence>MMGRGVPALTFLARGPRPPRSGPHAVGASTIWTAATVRRCWAYKPKRPAGGAPRGRRGLKPATCYRGCGATSAGRPAVKQTRALIPGKGGAAARKGASRLPLRRVMIKEGKSEGSGVYGMERASIADPTEEKNQKQGFCGDADSIVGADITISFGALMEAQRHFWWKLAEL</sequence>
<accession>A0AAV7QZK1</accession>
<dbReference type="EMBL" id="JANPWB010000010">
    <property type="protein sequence ID" value="KAJ1145756.1"/>
    <property type="molecule type" value="Genomic_DNA"/>
</dbReference>
<protein>
    <submittedName>
        <fullName evidence="2">Uncharacterized protein</fullName>
    </submittedName>
</protein>
<reference evidence="2" key="1">
    <citation type="journal article" date="2022" name="bioRxiv">
        <title>Sequencing and chromosome-scale assembly of the giantPleurodeles waltlgenome.</title>
        <authorList>
            <person name="Brown T."/>
            <person name="Elewa A."/>
            <person name="Iarovenko S."/>
            <person name="Subramanian E."/>
            <person name="Araus A.J."/>
            <person name="Petzold A."/>
            <person name="Susuki M."/>
            <person name="Suzuki K.-i.T."/>
            <person name="Hayashi T."/>
            <person name="Toyoda A."/>
            <person name="Oliveira C."/>
            <person name="Osipova E."/>
            <person name="Leigh N.D."/>
            <person name="Simon A."/>
            <person name="Yun M.H."/>
        </authorList>
    </citation>
    <scope>NUCLEOTIDE SEQUENCE</scope>
    <source>
        <strain evidence="2">20211129_DDA</strain>
        <tissue evidence="2">Liver</tissue>
    </source>
</reference>
<feature type="region of interest" description="Disordered" evidence="1">
    <location>
        <begin position="1"/>
        <end position="26"/>
    </location>
</feature>
<organism evidence="2 3">
    <name type="scientific">Pleurodeles waltl</name>
    <name type="common">Iberian ribbed newt</name>
    <dbReference type="NCBI Taxonomy" id="8319"/>
    <lineage>
        <taxon>Eukaryota</taxon>
        <taxon>Metazoa</taxon>
        <taxon>Chordata</taxon>
        <taxon>Craniata</taxon>
        <taxon>Vertebrata</taxon>
        <taxon>Euteleostomi</taxon>
        <taxon>Amphibia</taxon>
        <taxon>Batrachia</taxon>
        <taxon>Caudata</taxon>
        <taxon>Salamandroidea</taxon>
        <taxon>Salamandridae</taxon>
        <taxon>Pleurodelinae</taxon>
        <taxon>Pleurodeles</taxon>
    </lineage>
</organism>
<keyword evidence="3" id="KW-1185">Reference proteome</keyword>
<dbReference type="AlphaFoldDB" id="A0AAV7QZK1"/>
<gene>
    <name evidence="2" type="ORF">NDU88_012040</name>
</gene>
<dbReference type="Proteomes" id="UP001066276">
    <property type="component" value="Chromosome 6"/>
</dbReference>
<comment type="caution">
    <text evidence="2">The sequence shown here is derived from an EMBL/GenBank/DDBJ whole genome shotgun (WGS) entry which is preliminary data.</text>
</comment>
<proteinExistence type="predicted"/>
<name>A0AAV7QZK1_PLEWA</name>
<evidence type="ECO:0000313" key="3">
    <source>
        <dbReference type="Proteomes" id="UP001066276"/>
    </source>
</evidence>